<evidence type="ECO:0000259" key="3">
    <source>
        <dbReference type="Pfam" id="PF13845"/>
    </source>
</evidence>
<reference evidence="4" key="1">
    <citation type="submission" date="2023-06" db="EMBL/GenBank/DDBJ databases">
        <title>Egi l300058.</title>
        <authorList>
            <person name="Gao L."/>
            <person name="Fang B.-Z."/>
            <person name="Li W.-J."/>
        </authorList>
    </citation>
    <scope>NUCLEOTIDE SEQUENCE</scope>
    <source>
        <strain evidence="4">EGI L300058</strain>
    </source>
</reference>
<dbReference type="Pfam" id="PF13845">
    <property type="entry name" value="Septum_form"/>
    <property type="match status" value="1"/>
</dbReference>
<accession>A0ABT8GGB0</accession>
<evidence type="ECO:0000313" key="5">
    <source>
        <dbReference type="Proteomes" id="UP001172708"/>
    </source>
</evidence>
<evidence type="ECO:0000313" key="4">
    <source>
        <dbReference type="EMBL" id="MDN4480399.1"/>
    </source>
</evidence>
<feature type="domain" description="Septum formation-related" evidence="3">
    <location>
        <begin position="96"/>
        <end position="198"/>
    </location>
</feature>
<evidence type="ECO:0000256" key="1">
    <source>
        <dbReference type="SAM" id="MobiDB-lite"/>
    </source>
</evidence>
<keyword evidence="2" id="KW-0472">Membrane</keyword>
<name>A0ABT8GGB0_9MICO</name>
<dbReference type="RefSeq" id="WP_301141781.1">
    <property type="nucleotide sequence ID" value="NZ_JAUHQA010000001.1"/>
</dbReference>
<feature type="region of interest" description="Disordered" evidence="1">
    <location>
        <begin position="1"/>
        <end position="39"/>
    </location>
</feature>
<protein>
    <submittedName>
        <fullName evidence="4">Septum formation family protein</fullName>
    </submittedName>
</protein>
<gene>
    <name evidence="4" type="ORF">QQX02_05615</name>
</gene>
<evidence type="ECO:0000256" key="2">
    <source>
        <dbReference type="SAM" id="Phobius"/>
    </source>
</evidence>
<feature type="compositionally biased region" description="Low complexity" evidence="1">
    <location>
        <begin position="15"/>
        <end position="31"/>
    </location>
</feature>
<feature type="compositionally biased region" description="Pro residues" evidence="1">
    <location>
        <begin position="1"/>
        <end position="14"/>
    </location>
</feature>
<feature type="compositionally biased region" description="Acidic residues" evidence="1">
    <location>
        <begin position="202"/>
        <end position="214"/>
    </location>
</feature>
<dbReference type="Proteomes" id="UP001172708">
    <property type="component" value="Unassembled WGS sequence"/>
</dbReference>
<keyword evidence="5" id="KW-1185">Reference proteome</keyword>
<organism evidence="4 5">
    <name type="scientific">Demequina muriae</name>
    <dbReference type="NCBI Taxonomy" id="3051664"/>
    <lineage>
        <taxon>Bacteria</taxon>
        <taxon>Bacillati</taxon>
        <taxon>Actinomycetota</taxon>
        <taxon>Actinomycetes</taxon>
        <taxon>Micrococcales</taxon>
        <taxon>Demequinaceae</taxon>
        <taxon>Demequina</taxon>
    </lineage>
</organism>
<proteinExistence type="predicted"/>
<dbReference type="InterPro" id="IPR026004">
    <property type="entry name" value="Septum_form"/>
</dbReference>
<keyword evidence="2" id="KW-1133">Transmembrane helix</keyword>
<comment type="caution">
    <text evidence="4">The sequence shown here is derived from an EMBL/GenBank/DDBJ whole genome shotgun (WGS) entry which is preliminary data.</text>
</comment>
<dbReference type="EMBL" id="JAUHQA010000001">
    <property type="protein sequence ID" value="MDN4480399.1"/>
    <property type="molecule type" value="Genomic_DNA"/>
</dbReference>
<sequence length="214" mass="21700">MSSDFAPPPGPGRAPEPTSSRGSASGSADAPDSPRRRSLLRSGGGVALAAWIAIGAGLALLVGISWSAALAWSDRELATADIGATGDLHPLQLVPGMCLDGVGDDGAVGDAAVVPCDAPHRAEVFTSVMFSVAKFPGEDEIGAESLELCGDRIEGLLPDGSSWVAWAPSEASWARGDRVALCIAVFDSPREEPLSPAGIDAAEGDEPVNDGQDA</sequence>
<keyword evidence="2" id="KW-0812">Transmembrane</keyword>
<feature type="transmembrane region" description="Helical" evidence="2">
    <location>
        <begin position="45"/>
        <end position="72"/>
    </location>
</feature>
<feature type="region of interest" description="Disordered" evidence="1">
    <location>
        <begin position="190"/>
        <end position="214"/>
    </location>
</feature>